<feature type="region of interest" description="Disordered" evidence="8">
    <location>
        <begin position="1"/>
        <end position="23"/>
    </location>
</feature>
<evidence type="ECO:0000313" key="10">
    <source>
        <dbReference type="EMBL" id="MBB5134957.1"/>
    </source>
</evidence>
<gene>
    <name evidence="10" type="ORF">HNP84_004691</name>
</gene>
<sequence length="277" mass="29762">MSTRQLDRPGPAATRAVPPVPQSRRRFRPDRWHVAGVAVFAAIIAAWQLLFPLLGVNEALVPLPFDVAEALWTGLASGDYLPDIWETLKEVLLGFLLGGVVGIGLGAVVGEFRVVDRILSPYVVALQAVPKVAVAPLFAVVLGYGLTSKLVLVALITFFPVFVNTVSGLKGSPEDQLELMRVYGAGRWKTFRHVKARNALVFVFAGLNIGVTLSVIGAVVAEFVGAQHGLGAAILRDGYRLDSARVFASIVLLSLLTGLLSSLVQFIGRKTVFWVSH</sequence>
<name>A0A840PCR0_9ACTN</name>
<reference evidence="10 11" key="1">
    <citation type="submission" date="2020-08" db="EMBL/GenBank/DDBJ databases">
        <title>Genomic Encyclopedia of Type Strains, Phase IV (KMG-IV): sequencing the most valuable type-strain genomes for metagenomic binning, comparative biology and taxonomic classification.</title>
        <authorList>
            <person name="Goeker M."/>
        </authorList>
    </citation>
    <scope>NUCLEOTIDE SEQUENCE [LARGE SCALE GENOMIC DNA]</scope>
    <source>
        <strain evidence="10 11">DSM 45615</strain>
    </source>
</reference>
<dbReference type="PROSITE" id="PS50928">
    <property type="entry name" value="ABC_TM1"/>
    <property type="match status" value="1"/>
</dbReference>
<evidence type="ECO:0000256" key="1">
    <source>
        <dbReference type="ARBA" id="ARBA00004651"/>
    </source>
</evidence>
<keyword evidence="5 7" id="KW-1133">Transmembrane helix</keyword>
<keyword evidence="11" id="KW-1185">Reference proteome</keyword>
<keyword evidence="6 7" id="KW-0472">Membrane</keyword>
<feature type="transmembrane region" description="Helical" evidence="7">
    <location>
        <begin position="91"/>
        <end position="110"/>
    </location>
</feature>
<feature type="transmembrane region" description="Helical" evidence="7">
    <location>
        <begin position="246"/>
        <end position="267"/>
    </location>
</feature>
<protein>
    <submittedName>
        <fullName evidence="10">NitT/TauT family transport system permease protein</fullName>
    </submittedName>
</protein>
<dbReference type="InterPro" id="IPR000515">
    <property type="entry name" value="MetI-like"/>
</dbReference>
<dbReference type="CDD" id="cd06261">
    <property type="entry name" value="TM_PBP2"/>
    <property type="match status" value="1"/>
</dbReference>
<dbReference type="Gene3D" id="1.10.3720.10">
    <property type="entry name" value="MetI-like"/>
    <property type="match status" value="1"/>
</dbReference>
<dbReference type="Proteomes" id="UP000578449">
    <property type="component" value="Unassembled WGS sequence"/>
</dbReference>
<comment type="similarity">
    <text evidence="7">Belongs to the binding-protein-dependent transport system permease family.</text>
</comment>
<dbReference type="EMBL" id="JACHGN010000009">
    <property type="protein sequence ID" value="MBB5134957.1"/>
    <property type="molecule type" value="Genomic_DNA"/>
</dbReference>
<dbReference type="AlphaFoldDB" id="A0A840PCR0"/>
<organism evidence="10 11">
    <name type="scientific">Thermocatellispora tengchongensis</name>
    <dbReference type="NCBI Taxonomy" id="1073253"/>
    <lineage>
        <taxon>Bacteria</taxon>
        <taxon>Bacillati</taxon>
        <taxon>Actinomycetota</taxon>
        <taxon>Actinomycetes</taxon>
        <taxon>Streptosporangiales</taxon>
        <taxon>Streptosporangiaceae</taxon>
        <taxon>Thermocatellispora</taxon>
    </lineage>
</organism>
<keyword evidence="4 7" id="KW-0812">Transmembrane</keyword>
<keyword evidence="3" id="KW-1003">Cell membrane</keyword>
<evidence type="ECO:0000256" key="8">
    <source>
        <dbReference type="SAM" id="MobiDB-lite"/>
    </source>
</evidence>
<feature type="transmembrane region" description="Helical" evidence="7">
    <location>
        <begin position="199"/>
        <end position="226"/>
    </location>
</feature>
<dbReference type="GO" id="GO:0055085">
    <property type="term" value="P:transmembrane transport"/>
    <property type="evidence" value="ECO:0007669"/>
    <property type="project" value="InterPro"/>
</dbReference>
<dbReference type="SUPFAM" id="SSF161098">
    <property type="entry name" value="MetI-like"/>
    <property type="match status" value="1"/>
</dbReference>
<evidence type="ECO:0000313" key="11">
    <source>
        <dbReference type="Proteomes" id="UP000578449"/>
    </source>
</evidence>
<dbReference type="PANTHER" id="PTHR30151">
    <property type="entry name" value="ALKANE SULFONATE ABC TRANSPORTER-RELATED, MEMBRANE SUBUNIT"/>
    <property type="match status" value="1"/>
</dbReference>
<keyword evidence="2 7" id="KW-0813">Transport</keyword>
<feature type="transmembrane region" description="Helical" evidence="7">
    <location>
        <begin position="150"/>
        <end position="169"/>
    </location>
</feature>
<accession>A0A840PCR0</accession>
<feature type="domain" description="ABC transmembrane type-1" evidence="9">
    <location>
        <begin position="84"/>
        <end position="268"/>
    </location>
</feature>
<evidence type="ECO:0000256" key="5">
    <source>
        <dbReference type="ARBA" id="ARBA00022989"/>
    </source>
</evidence>
<evidence type="ECO:0000256" key="2">
    <source>
        <dbReference type="ARBA" id="ARBA00022448"/>
    </source>
</evidence>
<comment type="caution">
    <text evidence="10">The sequence shown here is derived from an EMBL/GenBank/DDBJ whole genome shotgun (WGS) entry which is preliminary data.</text>
</comment>
<dbReference type="RefSeq" id="WP_221336565.1">
    <property type="nucleotide sequence ID" value="NZ_BAABIX010000004.1"/>
</dbReference>
<dbReference type="Pfam" id="PF00528">
    <property type="entry name" value="BPD_transp_1"/>
    <property type="match status" value="1"/>
</dbReference>
<comment type="subcellular location">
    <subcellularLocation>
        <location evidence="1 7">Cell membrane</location>
        <topology evidence="1 7">Multi-pass membrane protein</topology>
    </subcellularLocation>
</comment>
<feature type="transmembrane region" description="Helical" evidence="7">
    <location>
        <begin position="122"/>
        <end position="144"/>
    </location>
</feature>
<evidence type="ECO:0000259" key="9">
    <source>
        <dbReference type="PROSITE" id="PS50928"/>
    </source>
</evidence>
<evidence type="ECO:0000256" key="7">
    <source>
        <dbReference type="RuleBase" id="RU363032"/>
    </source>
</evidence>
<dbReference type="GO" id="GO:0005886">
    <property type="term" value="C:plasma membrane"/>
    <property type="evidence" value="ECO:0007669"/>
    <property type="project" value="UniProtKB-SubCell"/>
</dbReference>
<evidence type="ECO:0000256" key="4">
    <source>
        <dbReference type="ARBA" id="ARBA00022692"/>
    </source>
</evidence>
<proteinExistence type="inferred from homology"/>
<feature type="transmembrane region" description="Helical" evidence="7">
    <location>
        <begin position="32"/>
        <end position="54"/>
    </location>
</feature>
<dbReference type="InterPro" id="IPR035906">
    <property type="entry name" value="MetI-like_sf"/>
</dbReference>
<evidence type="ECO:0000256" key="6">
    <source>
        <dbReference type="ARBA" id="ARBA00023136"/>
    </source>
</evidence>
<dbReference type="PANTHER" id="PTHR30151:SF20">
    <property type="entry name" value="ABC TRANSPORTER PERMEASE PROTEIN HI_0355-RELATED"/>
    <property type="match status" value="1"/>
</dbReference>
<evidence type="ECO:0000256" key="3">
    <source>
        <dbReference type="ARBA" id="ARBA00022475"/>
    </source>
</evidence>